<evidence type="ECO:0000313" key="6">
    <source>
        <dbReference type="EMBL" id="VDM38692.1"/>
    </source>
</evidence>
<feature type="domain" description="AMP-dependent synthetase/ligase" evidence="3">
    <location>
        <begin position="414"/>
        <end position="618"/>
    </location>
</feature>
<proteinExistence type="inferred from homology"/>
<evidence type="ECO:0000256" key="2">
    <source>
        <dbReference type="SAM" id="MobiDB-lite"/>
    </source>
</evidence>
<dbReference type="WBParaSite" id="TCNE_0000737101-mRNA-1">
    <property type="protein sequence ID" value="TCNE_0000737101-mRNA-1"/>
    <property type="gene ID" value="TCNE_0000737101"/>
</dbReference>
<feature type="compositionally biased region" description="Polar residues" evidence="2">
    <location>
        <begin position="241"/>
        <end position="259"/>
    </location>
</feature>
<comment type="similarity">
    <text evidence="1">Belongs to the ATP-dependent AMP-binding enzyme family.</text>
</comment>
<dbReference type="GO" id="GO:0030729">
    <property type="term" value="F:acetoacetate-CoA ligase activity"/>
    <property type="evidence" value="ECO:0007669"/>
    <property type="project" value="TreeGrafter"/>
</dbReference>
<evidence type="ECO:0000313" key="8">
    <source>
        <dbReference type="WBParaSite" id="TCNE_0000737101-mRNA-1"/>
    </source>
</evidence>
<evidence type="ECO:0000259" key="5">
    <source>
        <dbReference type="Pfam" id="PF23309"/>
    </source>
</evidence>
<reference evidence="6 7" key="2">
    <citation type="submission" date="2018-11" db="EMBL/GenBank/DDBJ databases">
        <authorList>
            <consortium name="Pathogen Informatics"/>
        </authorList>
    </citation>
    <scope>NUCLEOTIDE SEQUENCE [LARGE SCALE GENOMIC DNA]</scope>
</reference>
<dbReference type="Pfam" id="PF16177">
    <property type="entry name" value="ACAS_N"/>
    <property type="match status" value="1"/>
</dbReference>
<dbReference type="EMBL" id="UYWY01019668">
    <property type="protein sequence ID" value="VDM38692.1"/>
    <property type="molecule type" value="Genomic_DNA"/>
</dbReference>
<feature type="domain" description="Acetyl-coenzyme A synthetase N-terminal" evidence="4">
    <location>
        <begin position="74"/>
        <end position="130"/>
    </location>
</feature>
<dbReference type="InterPro" id="IPR055510">
    <property type="entry name" value="DUF7083"/>
</dbReference>
<name>A0A183UFV1_TOXCA</name>
<dbReference type="InterPro" id="IPR032387">
    <property type="entry name" value="ACAS_N"/>
</dbReference>
<evidence type="ECO:0000259" key="4">
    <source>
        <dbReference type="Pfam" id="PF16177"/>
    </source>
</evidence>
<dbReference type="InterPro" id="IPR000873">
    <property type="entry name" value="AMP-dep_synth/lig_dom"/>
</dbReference>
<reference evidence="8" key="1">
    <citation type="submission" date="2016-06" db="UniProtKB">
        <authorList>
            <consortium name="WormBaseParasite"/>
        </authorList>
    </citation>
    <scope>IDENTIFICATION</scope>
</reference>
<dbReference type="Pfam" id="PF00501">
    <property type="entry name" value="AMP-binding"/>
    <property type="match status" value="2"/>
</dbReference>
<gene>
    <name evidence="6" type="ORF">TCNE_LOCUS7371</name>
</gene>
<dbReference type="Gene3D" id="3.40.50.12780">
    <property type="entry name" value="N-terminal domain of ligase-like"/>
    <property type="match status" value="2"/>
</dbReference>
<feature type="domain" description="DUF7083" evidence="5">
    <location>
        <begin position="277"/>
        <end position="334"/>
    </location>
</feature>
<feature type="region of interest" description="Disordered" evidence="2">
    <location>
        <begin position="241"/>
        <end position="273"/>
    </location>
</feature>
<dbReference type="InterPro" id="IPR020845">
    <property type="entry name" value="AMP-binding_CS"/>
</dbReference>
<accession>A0A183UFV1</accession>
<evidence type="ECO:0000313" key="7">
    <source>
        <dbReference type="Proteomes" id="UP000050794"/>
    </source>
</evidence>
<feature type="domain" description="AMP-dependent synthetase/ligase" evidence="3">
    <location>
        <begin position="137"/>
        <end position="253"/>
    </location>
</feature>
<evidence type="ECO:0000259" key="3">
    <source>
        <dbReference type="Pfam" id="PF00501"/>
    </source>
</evidence>
<evidence type="ECO:0000256" key="1">
    <source>
        <dbReference type="ARBA" id="ARBA00006432"/>
    </source>
</evidence>
<protein>
    <submittedName>
        <fullName evidence="8">Acetoacetyl-CoA synthetase</fullName>
    </submittedName>
</protein>
<dbReference type="InterPro" id="IPR042099">
    <property type="entry name" value="ANL_N_sf"/>
</dbReference>
<dbReference type="PANTHER" id="PTHR42921">
    <property type="entry name" value="ACETOACETYL-COA SYNTHETASE"/>
    <property type="match status" value="1"/>
</dbReference>
<keyword evidence="7" id="KW-1185">Reference proteome</keyword>
<sequence>MSNEISYYSPPTDNAQLSKLPVVKFMRFIEQQYNAKCGSSHSLLLSDSVYYGFIYSFCFIRLFEVMLNTFSDSYADLHRWSCDDYGEFWEAVLRFAGVILKTEYSEVVEAVRIDKIPKWFIGAHLNYAENLLYAHRNTDPKRIAVVEAKSEDEYSCFDYKRIRNDVKRLATSLRAEGVSTGNCVVGYLTNSYETAVAMLATAAIGAVWSSASVDFGTLGVLDRFQQVGLILSLVGQQRRASPPGQQTVAANQQSRSTAADEQPEVTSVGGHQASTADVIAKEGSMPDEDARVRLIVSKLGASSYACFTNHIRPKAASELWHDGIVKTLKQLFGQSTCIFTRRYIYIRNRGNGEPPSDYTATLDPVVLFSAVRTKYKGKDFVLEDKVANIVNGKFLISLRSISVGRSSFQVPFGHPLFIMFSSGTTGPPKGMVHTVGGVLLKHVEEHILQTGFEPEDSILFYTTCGWMMWNWLMSCFFIGMTLVLFDESPLYPDQHIIFKIVAKHRCTVLGMGAKVYEEYMKLESCPAQMYNLSSIRMVLSTGSPLSNACFRYINSHIRPKAVIGSISGGTDIVGCFMGASQLLPVVEGECQCSYLGMDMASYNDEGEPVLGVQGELVCLKPFPSMPSHFVNDADGSKYRKAYFDRFDGVWTHGDYCCINPQSGGIIMLGRSDATLNRSGVRIGTAEIYGVVQKFEEIVDCVVAPQKLLYTISGKKVEVAVKQVLNGEEVQRKTSLRNPEALENFRL</sequence>
<dbReference type="Pfam" id="PF23309">
    <property type="entry name" value="DUF7083"/>
    <property type="match status" value="1"/>
</dbReference>
<dbReference type="SUPFAM" id="SSF56801">
    <property type="entry name" value="Acetyl-CoA synthetase-like"/>
    <property type="match status" value="1"/>
</dbReference>
<dbReference type="PANTHER" id="PTHR42921:SF1">
    <property type="entry name" value="ACETOACETYL-COA SYNTHETASE"/>
    <property type="match status" value="1"/>
</dbReference>
<dbReference type="PROSITE" id="PS00455">
    <property type="entry name" value="AMP_BINDING"/>
    <property type="match status" value="1"/>
</dbReference>
<dbReference type="Proteomes" id="UP000050794">
    <property type="component" value="Unassembled WGS sequence"/>
</dbReference>
<organism evidence="7 8">
    <name type="scientific">Toxocara canis</name>
    <name type="common">Canine roundworm</name>
    <dbReference type="NCBI Taxonomy" id="6265"/>
    <lineage>
        <taxon>Eukaryota</taxon>
        <taxon>Metazoa</taxon>
        <taxon>Ecdysozoa</taxon>
        <taxon>Nematoda</taxon>
        <taxon>Chromadorea</taxon>
        <taxon>Rhabditida</taxon>
        <taxon>Spirurina</taxon>
        <taxon>Ascaridomorpha</taxon>
        <taxon>Ascaridoidea</taxon>
        <taxon>Toxocaridae</taxon>
        <taxon>Toxocara</taxon>
    </lineage>
</organism>
<dbReference type="AlphaFoldDB" id="A0A183UFV1"/>